<comment type="caution">
    <text evidence="1">The sequence shown here is derived from an EMBL/GenBank/DDBJ whole genome shotgun (WGS) entry which is preliminary data.</text>
</comment>
<evidence type="ECO:0000313" key="2">
    <source>
        <dbReference type="Proteomes" id="UP000814128"/>
    </source>
</evidence>
<evidence type="ECO:0000313" key="1">
    <source>
        <dbReference type="EMBL" id="KAI0029987.1"/>
    </source>
</evidence>
<keyword evidence="2" id="KW-1185">Reference proteome</keyword>
<sequence>MLTPSPLRRKALAPADSDTSLEGELGLETPVDTDDIFFRSPYRPTAPLKSFDAHLRSVAGPSRLGNSLVPFDDEDDWHDGHLFLSTPAASSTPAPKSAQQRAAQRARRSERPAVPLSIVSPAPASRLRTPVRHPQPRPRSTIETSSRRTLTPLAVTKTPGEGSFGRLAPLPAPKFRMPVDLDDDAEGFLGRPGNMEKLCIRERDEATDPVDVTMADGEAEEAVDVSPGGHVVKRRAKSRPVSWELKQSTSGTMQGPPIKAHKVDASSSIAFPSTSTSRTRTLSNTSTSMTSPKPRQRLSHASNVSMSSVRGRTGSSSQARSRTQPIVPPATLRPPARRVESSSSATLFFGPAIPRTSTPAKSGSRHGILDSPSSSLPHPPLFGRPQTSQRHSYAGSILSPEWSSPPTSFSPVSLPHATDDEEMGEITDEDDERMPSDMAMIADMDEEPEEMDEEDLFFGSSSFNKTARSDEGVGTDEESFGWGSAPATSSFFSINVTESTPSPRGKKGCGATMLEKKFKPRDSGISLTDEEDGVGGLAPPRSSGRGFGIGRSGSVSMMPPPLMTSTSANTVASSEDMEFFTPGFGPSQSSGWPGIVSASASDSDGPLSLLTAGHGQSDVDLFILRTLLQAQSADNVASPMTKRPPGTPQKRARVAVGPRPWQSAFASKVGFDFGPEDSDGGAGEKKAKKKPRKSLPAAFPMLGQGRRKAGTSAAREDTEDDESETSPSGRPAKDRYEGLGLGRPSAGRAGRSAWLLRRSSSGAISTTTSGSQSGEGSWPATPTAGKGAGWQLPPPRIPSHISPLKARLPSHLSPARTASSSSSSTAATASPTGSLSLVLPSAGLGHSEEARGKFERSFVEVGEVGSGEFGKVMKVRRKGSGPEQEAWAVKKSKRFEGARHRLRLREEVDILRLLSSAYADATGQPGARHPNVLAYVDSWEQDDALFIQTELCELGNFAHFLWEYGRAFPQLDEARVWKILADLSNGLRFIHAAGVLHLDLKPANIFVAGTGRFKIGDFGMASVWPRAGRPPGFEREGDKCYLAPEVLQGRYGTAADMFRWGWLVVHARRDQLTRDVPGEPWHKLRQDDFSQVDFGAASGALVGMIRGMMRAEPGLRVDAEGVWTHPIVARTRAAMDRGGLAAMGGVGGAFAASPLAPVPRGFLEEVLRGPLEEAGRAMDVRA</sequence>
<dbReference type="Proteomes" id="UP000814128">
    <property type="component" value="Unassembled WGS sequence"/>
</dbReference>
<accession>A0ACB8QEB2</accession>
<protein>
    <submittedName>
        <fullName evidence="1">Uncharacterized protein</fullName>
    </submittedName>
</protein>
<name>A0ACB8QEB2_9AGAM</name>
<reference evidence="1" key="1">
    <citation type="submission" date="2021-02" db="EMBL/GenBank/DDBJ databases">
        <authorList>
            <consortium name="DOE Joint Genome Institute"/>
            <person name="Ahrendt S."/>
            <person name="Looney B.P."/>
            <person name="Miyauchi S."/>
            <person name="Morin E."/>
            <person name="Drula E."/>
            <person name="Courty P.E."/>
            <person name="Chicoki N."/>
            <person name="Fauchery L."/>
            <person name="Kohler A."/>
            <person name="Kuo A."/>
            <person name="Labutti K."/>
            <person name="Pangilinan J."/>
            <person name="Lipzen A."/>
            <person name="Riley R."/>
            <person name="Andreopoulos W."/>
            <person name="He G."/>
            <person name="Johnson J."/>
            <person name="Barry K.W."/>
            <person name="Grigoriev I.V."/>
            <person name="Nagy L."/>
            <person name="Hibbett D."/>
            <person name="Henrissat B."/>
            <person name="Matheny P.B."/>
            <person name="Labbe J."/>
            <person name="Martin F."/>
        </authorList>
    </citation>
    <scope>NUCLEOTIDE SEQUENCE</scope>
    <source>
        <strain evidence="1">EC-137</strain>
    </source>
</reference>
<proteinExistence type="predicted"/>
<organism evidence="1 2">
    <name type="scientific">Vararia minispora EC-137</name>
    <dbReference type="NCBI Taxonomy" id="1314806"/>
    <lineage>
        <taxon>Eukaryota</taxon>
        <taxon>Fungi</taxon>
        <taxon>Dikarya</taxon>
        <taxon>Basidiomycota</taxon>
        <taxon>Agaricomycotina</taxon>
        <taxon>Agaricomycetes</taxon>
        <taxon>Russulales</taxon>
        <taxon>Lachnocladiaceae</taxon>
        <taxon>Vararia</taxon>
    </lineage>
</organism>
<reference evidence="1" key="2">
    <citation type="journal article" date="2022" name="New Phytol.">
        <title>Evolutionary transition to the ectomycorrhizal habit in the genomes of a hyperdiverse lineage of mushroom-forming fungi.</title>
        <authorList>
            <person name="Looney B."/>
            <person name="Miyauchi S."/>
            <person name="Morin E."/>
            <person name="Drula E."/>
            <person name="Courty P.E."/>
            <person name="Kohler A."/>
            <person name="Kuo A."/>
            <person name="LaButti K."/>
            <person name="Pangilinan J."/>
            <person name="Lipzen A."/>
            <person name="Riley R."/>
            <person name="Andreopoulos W."/>
            <person name="He G."/>
            <person name="Johnson J."/>
            <person name="Nolan M."/>
            <person name="Tritt A."/>
            <person name="Barry K.W."/>
            <person name="Grigoriev I.V."/>
            <person name="Nagy L.G."/>
            <person name="Hibbett D."/>
            <person name="Henrissat B."/>
            <person name="Matheny P.B."/>
            <person name="Labbe J."/>
            <person name="Martin F.M."/>
        </authorList>
    </citation>
    <scope>NUCLEOTIDE SEQUENCE</scope>
    <source>
        <strain evidence="1">EC-137</strain>
    </source>
</reference>
<dbReference type="EMBL" id="MU273645">
    <property type="protein sequence ID" value="KAI0029987.1"/>
    <property type="molecule type" value="Genomic_DNA"/>
</dbReference>
<gene>
    <name evidence="1" type="ORF">K488DRAFT_79848</name>
</gene>